<dbReference type="GO" id="GO:0005886">
    <property type="term" value="C:plasma membrane"/>
    <property type="evidence" value="ECO:0007669"/>
    <property type="project" value="TreeGrafter"/>
</dbReference>
<comment type="caution">
    <text evidence="7">The sequence shown here is derived from an EMBL/GenBank/DDBJ whole genome shotgun (WGS) entry which is preliminary data.</text>
</comment>
<dbReference type="PANTHER" id="PTHR24028:SF328">
    <property type="entry name" value="CADHERIN-3"/>
    <property type="match status" value="1"/>
</dbReference>
<dbReference type="GO" id="GO:0007156">
    <property type="term" value="P:homophilic cell adhesion via plasma membrane adhesion molecules"/>
    <property type="evidence" value="ECO:0007669"/>
    <property type="project" value="InterPro"/>
</dbReference>
<comment type="subcellular location">
    <subcellularLocation>
        <location evidence="1">Membrane</location>
        <topology evidence="1">Single-pass membrane protein</topology>
    </subcellularLocation>
</comment>
<dbReference type="PANTHER" id="PTHR24028">
    <property type="entry name" value="CADHERIN-87A"/>
    <property type="match status" value="1"/>
</dbReference>
<dbReference type="InterPro" id="IPR002126">
    <property type="entry name" value="Cadherin-like_dom"/>
</dbReference>
<proteinExistence type="predicted"/>
<evidence type="ECO:0000313" key="7">
    <source>
        <dbReference type="EMBL" id="CAG5136582.1"/>
    </source>
</evidence>
<dbReference type="SUPFAM" id="SSF49313">
    <property type="entry name" value="Cadherin-like"/>
    <property type="match status" value="4"/>
</dbReference>
<feature type="domain" description="Cadherin" evidence="6">
    <location>
        <begin position="93"/>
        <end position="195"/>
    </location>
</feature>
<dbReference type="CDD" id="cd11304">
    <property type="entry name" value="Cadherin_repeat"/>
    <property type="match status" value="4"/>
</dbReference>
<feature type="non-terminal residue" evidence="7">
    <location>
        <position position="379"/>
    </location>
</feature>
<dbReference type="PROSITE" id="PS50268">
    <property type="entry name" value="CADHERIN_2"/>
    <property type="match status" value="4"/>
</dbReference>
<reference evidence="7" key="1">
    <citation type="submission" date="2021-04" db="EMBL/GenBank/DDBJ databases">
        <authorList>
            <consortium name="Molecular Ecology Group"/>
        </authorList>
    </citation>
    <scope>NUCLEOTIDE SEQUENCE</scope>
</reference>
<evidence type="ECO:0000256" key="2">
    <source>
        <dbReference type="ARBA" id="ARBA00022692"/>
    </source>
</evidence>
<gene>
    <name evidence="7" type="ORF">CUNI_LOCUS22140</name>
</gene>
<keyword evidence="4" id="KW-0325">Glycoprotein</keyword>
<dbReference type="InterPro" id="IPR015919">
    <property type="entry name" value="Cadherin-like_sf"/>
</dbReference>
<dbReference type="AlphaFoldDB" id="A0A8S4A962"/>
<keyword evidence="5" id="KW-0106">Calcium</keyword>
<dbReference type="SMART" id="SM00112">
    <property type="entry name" value="CA"/>
    <property type="match status" value="4"/>
</dbReference>
<dbReference type="EMBL" id="CAJHNH020008546">
    <property type="protein sequence ID" value="CAG5136582.1"/>
    <property type="molecule type" value="Genomic_DNA"/>
</dbReference>
<dbReference type="GO" id="GO:0005509">
    <property type="term" value="F:calcium ion binding"/>
    <property type="evidence" value="ECO:0007669"/>
    <property type="project" value="UniProtKB-UniRule"/>
</dbReference>
<keyword evidence="3" id="KW-0472">Membrane</keyword>
<dbReference type="OrthoDB" id="6272940at2759"/>
<keyword evidence="2" id="KW-0812">Transmembrane</keyword>
<dbReference type="Pfam" id="PF00028">
    <property type="entry name" value="Cadherin"/>
    <property type="match status" value="3"/>
</dbReference>
<dbReference type="Proteomes" id="UP000678393">
    <property type="component" value="Unassembled WGS sequence"/>
</dbReference>
<keyword evidence="3" id="KW-1133">Transmembrane helix</keyword>
<evidence type="ECO:0000313" key="8">
    <source>
        <dbReference type="Proteomes" id="UP000678393"/>
    </source>
</evidence>
<dbReference type="Gene3D" id="2.60.40.60">
    <property type="entry name" value="Cadherins"/>
    <property type="match status" value="4"/>
</dbReference>
<evidence type="ECO:0000259" key="6">
    <source>
        <dbReference type="PROSITE" id="PS50268"/>
    </source>
</evidence>
<feature type="domain" description="Cadherin" evidence="6">
    <location>
        <begin position="196"/>
        <end position="293"/>
    </location>
</feature>
<sequence>SCKQNLVYGTLDENVAAYTSFATLSCTDKDTGLGGKVSYQVILGNSSNSRSDTIGVGATNGSLFILRQIDYDKEPNTFQAFVLDVDDNAPVMSEPTIQAEVNENAMLGTTVVRINATDPDQPNTPASQIIFTSSCNPDSLMVDRTSGDLIVAKDLDYEKQQTINCLIYAYSEKSTTSMASVTVTITDVNDGMPEFSQSFYSTSVYENAPINTTIIIITARDPENSTMKYSMNSDMFSIDPDSGKVTIKTPPDYETQTSHLESITATDSGNPPMAASVFLRVSITPENEFNPQLIGGCSGSVEENSQLGTSIIQLSGNDSDAGYDGLIRFEIDSKDTPFFIDGSTGFIGTNSPIDYETKSSYNFTVVVQDLSATSVRSAV</sequence>
<feature type="domain" description="Cadherin" evidence="6">
    <location>
        <begin position="300"/>
        <end position="369"/>
    </location>
</feature>
<evidence type="ECO:0000256" key="3">
    <source>
        <dbReference type="ARBA" id="ARBA00022989"/>
    </source>
</evidence>
<keyword evidence="8" id="KW-1185">Reference proteome</keyword>
<name>A0A8S4A962_9EUPU</name>
<dbReference type="PRINTS" id="PR00205">
    <property type="entry name" value="CADHERIN"/>
</dbReference>
<feature type="domain" description="Cadherin" evidence="6">
    <location>
        <begin position="3"/>
        <end position="90"/>
    </location>
</feature>
<protein>
    <recommendedName>
        <fullName evidence="6">Cadherin domain-containing protein</fullName>
    </recommendedName>
</protein>
<evidence type="ECO:0000256" key="4">
    <source>
        <dbReference type="ARBA" id="ARBA00023180"/>
    </source>
</evidence>
<evidence type="ECO:0000256" key="1">
    <source>
        <dbReference type="ARBA" id="ARBA00004167"/>
    </source>
</evidence>
<evidence type="ECO:0000256" key="5">
    <source>
        <dbReference type="PROSITE-ProRule" id="PRU00043"/>
    </source>
</evidence>
<dbReference type="InterPro" id="IPR050174">
    <property type="entry name" value="Protocadherin/Cadherin-CA"/>
</dbReference>
<accession>A0A8S4A962</accession>
<organism evidence="7 8">
    <name type="scientific">Candidula unifasciata</name>
    <dbReference type="NCBI Taxonomy" id="100452"/>
    <lineage>
        <taxon>Eukaryota</taxon>
        <taxon>Metazoa</taxon>
        <taxon>Spiralia</taxon>
        <taxon>Lophotrochozoa</taxon>
        <taxon>Mollusca</taxon>
        <taxon>Gastropoda</taxon>
        <taxon>Heterobranchia</taxon>
        <taxon>Euthyneura</taxon>
        <taxon>Panpulmonata</taxon>
        <taxon>Eupulmonata</taxon>
        <taxon>Stylommatophora</taxon>
        <taxon>Helicina</taxon>
        <taxon>Helicoidea</taxon>
        <taxon>Geomitridae</taxon>
        <taxon>Candidula</taxon>
    </lineage>
</organism>
<feature type="non-terminal residue" evidence="7">
    <location>
        <position position="1"/>
    </location>
</feature>